<dbReference type="PANTHER" id="PTHR34457:SF3">
    <property type="entry name" value="PROTEIN TIC236, CHLOROPLASTIC"/>
    <property type="match status" value="1"/>
</dbReference>
<keyword evidence="2" id="KW-0812">Transmembrane</keyword>
<evidence type="ECO:0000259" key="6">
    <source>
        <dbReference type="Pfam" id="PF04357"/>
    </source>
</evidence>
<proteinExistence type="predicted"/>
<keyword evidence="3" id="KW-1133">Transmembrane helix</keyword>
<feature type="region of interest" description="Disordered" evidence="5">
    <location>
        <begin position="1603"/>
        <end position="1642"/>
    </location>
</feature>
<keyword evidence="8" id="KW-1185">Reference proteome</keyword>
<sequence length="2157" mass="239084">MSLRLQSPFLGTPLLHGCSLNRRDNRINVTRRAFRSKRICSEKKQNDWLAQVVKFSRFFGKNVQLLRKSLDSRSRVEVKCLKVPSVRSKGLVKSLAPVWEEGLFFLRCSVFFAVISSVCLLVWYGQNKARAFVETKLLPSVCSLLSESIQRDVDFGKVRRVSPLCITLEACSAGPHGEEFSCGEVPTMKLCVRPFASLRRGKIVVDAILSNPTVLVAQKKDFTWLGIPLSEPTLPSHSSSEEGIDFRTKTRRLAREEAGIRWDSERDNDARKAAEMGYVVPCKNSSQVKDDVVKHDRRFTEKANPNSFICMDEKMHSADQHCMDPGVDYDVKHAELEKSFGIKIPGSGLKLLSKMLKVPRKYKFKWNSKSHNNSMSDISAKKRILERSASAALSYFYSLSEQKPDEPSVSSADYDELSLDMLLVKGEREISNQHDFHAPYGDQSDLNGKDYQGSKNRLLGVKKGTTLDKFIVSCDPFLMTVDRLCALLQTKGSSCVEDIVNSTESETLSSQRGDTSMNVVDQNTDDVPYGNRSGNQPRDFTFRKHENQPVANHWHHTWPWNIKLKEVVFNCLTGVSKKLTGGANPNAADSAPHLSDGLEKLPAVYPEKTLPVMLDSVQFKGGTLILLAYGDTEPREMRNIHGHVKFQNHYGRVYVQLAGNCNMWRSDVTSEDGGLLSVDVFVDTVEQNWHANLKVANFFVPIFERILDIPIEWSKGRATGELHLCMSRGEIFPNLHGQLDVTGLGFHIYDAPSPFSDVSASLSFRGQRIFLHNASGWFGKVPLEASGDFGIHPDEGEFHLMCQVPYVEINALMKTFKMKPLFFPLAGSVTAVFNCQGPLDAPVFVGSCMVSRKIAYLSPDLPTSLAYEAMLKNKEAGAVAAFDRVPFSYLSANFTFNTDNCVADLYGIRATLVDGGEIRGAGNAWICPEGEVDDTALDVNFSGNISFDKVLHRYMPEYLSLVPLKLGDLTGETKFSGALLKPRFDIKWAAPKADGSLTDARGDIVISHDSIIVNSSSIAFDLYTKLDTSYQDQFLSHQDFTQGEAIPFVVEGLDLDLRMRGFEFFSLVSSYPFDSPRPTHLKATGRIKFLGKVKQHSTTKHGDVESERCEDVAASSSLVGEISISSLKLNQLILAPQLSGLLSVSRDHVKLDAVGRPDESLTLDFIGPLQLNSDETAQSGKLLSFSLQKGQLRANACFQPQQSATLEIRNFPLDELELASLRGVIQRAEIQLNLQKRRGHGLLSVIRPKFSGVLGEALDVAVRWSGDVITVEKTILEQSSSRYELQGEYVLPGSRDRDLGQKEAGSFLMRAMTGHLGSVISSVGRWRMRLEVPKAEVAEMLPLARLLSRSTDPDVHSKSKDLFIQSVQNLCLQAENLRDLLEEIRGYYTPPSEVVLEDLSLPGLAELKGHWHGSLDASGGGNGDTLAEFDFHGDDWEWGTYKTQRVLATGSYSNDDGLRLKEMLIQKGNATLHADGTLLGPKTNLHFAVLNFPVSLIPTLVEVVESSASDLVHSLRKLLSPIKGILHMEGDLRGSLEKPECDVQVRLLDGAVGGIDLGRAEVFASLTSNSRFLFNSNFEPFVQNGHVHIQGSVPVSFSQKVISEGEDRETDRSGAVKTPSWAKEKEDDEKRTSRDRSEEGWDNQLAESLKGLNWNILDAGEVRLEADIKDGGMTLLTAISPYANWLQGNADIRLQVRGTVEHPVLDGSASFHRASISSPVLRKPLTNFGGTVHVKSNRLCISSLESRVSRRGKLVVKGNLPLRSNEASTDDGIELKCEVLEVRAKNFLSGQVDTQLQITGSMLQPTISGNIKLSHGEAYLPHDKGGGAAPLNRLTANQYRIPGSAINQAVASRYFARFFGTDRASSRMKFSQSTGESNSAEKENEEVKMKPNMDIRLSDMKLVLGPELRIVYPLILNFAVSGELELDGMAHPKYIKPKGILTFENGDVNLVATQVRLKREHLNVAKFEPENGLDPLLDLALVGSEWQFRIQSRASNWQEKLVVTSTRSVEQDALSPSEAAKVFESQLAESILEGDGQLAFKKLATATLETIMPRIEGKGEFGQARWRLVYAPQIPSLLSVDPTIDPLKSLASNISFGTEVEVQLGKRLQASVVRQMKDSEMAMQWTLIYQLTSRLRVLLQSAPSKRLLFEYSATSQD</sequence>
<organism evidence="7 8">
    <name type="scientific">Cardamine amara subsp. amara</name>
    <dbReference type="NCBI Taxonomy" id="228776"/>
    <lineage>
        <taxon>Eukaryota</taxon>
        <taxon>Viridiplantae</taxon>
        <taxon>Streptophyta</taxon>
        <taxon>Embryophyta</taxon>
        <taxon>Tracheophyta</taxon>
        <taxon>Spermatophyta</taxon>
        <taxon>Magnoliopsida</taxon>
        <taxon>eudicotyledons</taxon>
        <taxon>Gunneridae</taxon>
        <taxon>Pentapetalae</taxon>
        <taxon>rosids</taxon>
        <taxon>malvids</taxon>
        <taxon>Brassicales</taxon>
        <taxon>Brassicaceae</taxon>
        <taxon>Cardamineae</taxon>
        <taxon>Cardamine</taxon>
    </lineage>
</organism>
<dbReference type="Proteomes" id="UP001558713">
    <property type="component" value="Unassembled WGS sequence"/>
</dbReference>
<dbReference type="PANTHER" id="PTHR34457">
    <property type="entry name" value="EMBRYO DEFECTIVE 2410"/>
    <property type="match status" value="1"/>
</dbReference>
<dbReference type="InterPro" id="IPR007452">
    <property type="entry name" value="TamB_C"/>
</dbReference>
<dbReference type="EMBL" id="JBANAX010000578">
    <property type="protein sequence ID" value="KAL1202349.1"/>
    <property type="molecule type" value="Genomic_DNA"/>
</dbReference>
<evidence type="ECO:0000256" key="1">
    <source>
        <dbReference type="ARBA" id="ARBA00004167"/>
    </source>
</evidence>
<dbReference type="GO" id="GO:0016020">
    <property type="term" value="C:membrane"/>
    <property type="evidence" value="ECO:0007669"/>
    <property type="project" value="UniProtKB-SubCell"/>
</dbReference>
<feature type="domain" description="Translocation and assembly module TamB C-terminal" evidence="6">
    <location>
        <begin position="1744"/>
        <end position="2140"/>
    </location>
</feature>
<feature type="compositionally biased region" description="Basic and acidic residues" evidence="5">
    <location>
        <begin position="1622"/>
        <end position="1639"/>
    </location>
</feature>
<accession>A0ABD1AEC3</accession>
<protein>
    <recommendedName>
        <fullName evidence="6">Translocation and assembly module TamB C-terminal domain-containing protein</fullName>
    </recommendedName>
</protein>
<evidence type="ECO:0000256" key="4">
    <source>
        <dbReference type="ARBA" id="ARBA00023136"/>
    </source>
</evidence>
<name>A0ABD1AEC3_CARAN</name>
<evidence type="ECO:0000256" key="3">
    <source>
        <dbReference type="ARBA" id="ARBA00022989"/>
    </source>
</evidence>
<comment type="caution">
    <text evidence="7">The sequence shown here is derived from an EMBL/GenBank/DDBJ whole genome shotgun (WGS) entry which is preliminary data.</text>
</comment>
<reference evidence="7 8" key="1">
    <citation type="submission" date="2024-04" db="EMBL/GenBank/DDBJ databases">
        <title>Genome assembly C_amara_ONT_v2.</title>
        <authorList>
            <person name="Yant L."/>
            <person name="Moore C."/>
            <person name="Slenker M."/>
        </authorList>
    </citation>
    <scope>NUCLEOTIDE SEQUENCE [LARGE SCALE GENOMIC DNA]</scope>
    <source>
        <tissue evidence="7">Leaf</tissue>
    </source>
</reference>
<feature type="compositionally biased region" description="Basic and acidic residues" evidence="5">
    <location>
        <begin position="1603"/>
        <end position="1614"/>
    </location>
</feature>
<dbReference type="InterPro" id="IPR053022">
    <property type="entry name" value="Chloroplast_translocon_comp"/>
</dbReference>
<keyword evidence="4" id="KW-0472">Membrane</keyword>
<evidence type="ECO:0000313" key="7">
    <source>
        <dbReference type="EMBL" id="KAL1202349.1"/>
    </source>
</evidence>
<evidence type="ECO:0000256" key="5">
    <source>
        <dbReference type="SAM" id="MobiDB-lite"/>
    </source>
</evidence>
<gene>
    <name evidence="7" type="ORF">V5N11_031866</name>
</gene>
<evidence type="ECO:0000256" key="2">
    <source>
        <dbReference type="ARBA" id="ARBA00022692"/>
    </source>
</evidence>
<comment type="subcellular location">
    <subcellularLocation>
        <location evidence="1">Membrane</location>
        <topology evidence="1">Single-pass membrane protein</topology>
    </subcellularLocation>
</comment>
<dbReference type="Pfam" id="PF04357">
    <property type="entry name" value="TamB"/>
    <property type="match status" value="1"/>
</dbReference>
<evidence type="ECO:0000313" key="8">
    <source>
        <dbReference type="Proteomes" id="UP001558713"/>
    </source>
</evidence>